<dbReference type="InterPro" id="IPR001357">
    <property type="entry name" value="BRCT_dom"/>
</dbReference>
<dbReference type="eggNOG" id="COG0847">
    <property type="taxonomic scope" value="Bacteria"/>
</dbReference>
<dbReference type="InterPro" id="IPR013520">
    <property type="entry name" value="Ribonucl_H"/>
</dbReference>
<keyword evidence="5" id="KW-0269">Exonuclease</keyword>
<dbReference type="AlphaFoldDB" id="U5S7C3"/>
<keyword evidence="5" id="KW-0378">Hydrolase</keyword>
<dbReference type="Gene3D" id="3.30.420.10">
    <property type="entry name" value="Ribonuclease H-like superfamily/Ribonuclease H"/>
    <property type="match status" value="1"/>
</dbReference>
<dbReference type="PATRIC" id="fig|1266845.5.peg.343"/>
<dbReference type="InterPro" id="IPR036397">
    <property type="entry name" value="RNaseH_sf"/>
</dbReference>
<dbReference type="KEGG" id="caw:Q783_01865"/>
<proteinExistence type="predicted"/>
<evidence type="ECO:0000256" key="1">
    <source>
        <dbReference type="ARBA" id="ARBA00022679"/>
    </source>
</evidence>
<organism evidence="9 10">
    <name type="scientific">Carnobacterium inhibens subsp. gilichinskyi</name>
    <dbReference type="NCBI Taxonomy" id="1266845"/>
    <lineage>
        <taxon>Bacteria</taxon>
        <taxon>Bacillati</taxon>
        <taxon>Bacillota</taxon>
        <taxon>Bacilli</taxon>
        <taxon>Lactobacillales</taxon>
        <taxon>Carnobacteriaceae</taxon>
        <taxon>Carnobacterium</taxon>
    </lineage>
</organism>
<evidence type="ECO:0000256" key="6">
    <source>
        <dbReference type="ARBA" id="ARBA00022932"/>
    </source>
</evidence>
<keyword evidence="6" id="KW-0239">DNA-directed DNA polymerase</keyword>
<dbReference type="SUPFAM" id="SSF53098">
    <property type="entry name" value="Ribonuclease H-like"/>
    <property type="match status" value="1"/>
</dbReference>
<evidence type="ECO:0000256" key="2">
    <source>
        <dbReference type="ARBA" id="ARBA00022695"/>
    </source>
</evidence>
<dbReference type="CDD" id="cd06130">
    <property type="entry name" value="DNA_pol_III_epsilon_like"/>
    <property type="match status" value="1"/>
</dbReference>
<feature type="domain" description="BRCT" evidence="8">
    <location>
        <begin position="218"/>
        <end position="309"/>
    </location>
</feature>
<keyword evidence="3" id="KW-0235">DNA replication</keyword>
<dbReference type="InterPro" id="IPR036420">
    <property type="entry name" value="BRCT_dom_sf"/>
</dbReference>
<evidence type="ECO:0000256" key="4">
    <source>
        <dbReference type="ARBA" id="ARBA00022722"/>
    </source>
</evidence>
<dbReference type="GO" id="GO:0005829">
    <property type="term" value="C:cytosol"/>
    <property type="evidence" value="ECO:0007669"/>
    <property type="project" value="TreeGrafter"/>
</dbReference>
<dbReference type="FunFam" id="3.30.420.10:FF:000045">
    <property type="entry name" value="3'-5' exonuclease DinG"/>
    <property type="match status" value="1"/>
</dbReference>
<dbReference type="Gene3D" id="3.40.50.10190">
    <property type="entry name" value="BRCT domain"/>
    <property type="match status" value="1"/>
</dbReference>
<evidence type="ECO:0000256" key="5">
    <source>
        <dbReference type="ARBA" id="ARBA00022839"/>
    </source>
</evidence>
<sequence length="309" mass="35121">MSLDFVAIDFETANQYRASACSVGLVKFIDGKVVDTFYSLINPESEFDFYNMQLHGITPEMVEYSPNYLQISHIIKEFKKELPLVAHYAPFDMGVIKDSNERYNITDFNANYFDSYYLSRRFITSISYKLNHLAELLEIKFSHHNALEDAKACGELIIHIAKQNSFLTVEAILEYASYTKFGIIDGFTGSGFRKKSSKRDKSYSIQDIIDSIDSSTIQENHIFFNRHACFTGKLNSMERKEAMKLFATCGGIPEKGVTLKTNLLIMGDQNLTVVGDSGKSSKIKKAEKLLAEGKDIQLLGENEFLRMLY</sequence>
<evidence type="ECO:0000259" key="8">
    <source>
        <dbReference type="PROSITE" id="PS50172"/>
    </source>
</evidence>
<dbReference type="InterPro" id="IPR012337">
    <property type="entry name" value="RNaseH-like_sf"/>
</dbReference>
<dbReference type="GO" id="GO:0003676">
    <property type="term" value="F:nucleic acid binding"/>
    <property type="evidence" value="ECO:0007669"/>
    <property type="project" value="InterPro"/>
</dbReference>
<keyword evidence="1" id="KW-0808">Transferase</keyword>
<keyword evidence="4" id="KW-0540">Nuclease</keyword>
<dbReference type="PANTHER" id="PTHR30231">
    <property type="entry name" value="DNA POLYMERASE III SUBUNIT EPSILON"/>
    <property type="match status" value="1"/>
</dbReference>
<protein>
    <recommendedName>
        <fullName evidence="7">DNA polymerase III polC-type</fullName>
    </recommendedName>
</protein>
<dbReference type="HOGENOM" id="CLU_047806_0_1_9"/>
<dbReference type="SUPFAM" id="SSF52113">
    <property type="entry name" value="BRCT domain"/>
    <property type="match status" value="1"/>
</dbReference>
<gene>
    <name evidence="9" type="ORF">Q783_01865</name>
</gene>
<dbReference type="SMART" id="SM00479">
    <property type="entry name" value="EXOIII"/>
    <property type="match status" value="1"/>
</dbReference>
<dbReference type="GO" id="GO:0003887">
    <property type="term" value="F:DNA-directed DNA polymerase activity"/>
    <property type="evidence" value="ECO:0007669"/>
    <property type="project" value="UniProtKB-KW"/>
</dbReference>
<evidence type="ECO:0000313" key="9">
    <source>
        <dbReference type="EMBL" id="AGY81099.1"/>
    </source>
</evidence>
<keyword evidence="2" id="KW-0548">Nucleotidyltransferase</keyword>
<dbReference type="STRING" id="1266845.Q783_01865"/>
<dbReference type="PROSITE" id="PS50172">
    <property type="entry name" value="BRCT"/>
    <property type="match status" value="1"/>
</dbReference>
<dbReference type="Pfam" id="PF00929">
    <property type="entry name" value="RNase_T"/>
    <property type="match status" value="1"/>
</dbReference>
<dbReference type="PANTHER" id="PTHR30231:SF42">
    <property type="entry name" value="EXONUCLEASE"/>
    <property type="match status" value="1"/>
</dbReference>
<reference evidence="9 10" key="1">
    <citation type="journal article" date="2013" name="Genome Announc.">
        <title>Complete Genome Sequence of Carnobacterium gilichinskyi Strain WN1359T (DSM 27470T).</title>
        <authorList>
            <person name="Leonard M.T."/>
            <person name="Panayotova N."/>
            <person name="Farmerie W.G."/>
            <person name="Triplett E.W."/>
            <person name="Nicholson W.L."/>
        </authorList>
    </citation>
    <scope>NUCLEOTIDE SEQUENCE [LARGE SCALE GENOMIC DNA]</scope>
    <source>
        <strain evidence="9 10">WN1359</strain>
    </source>
</reference>
<evidence type="ECO:0000256" key="7">
    <source>
        <dbReference type="ARBA" id="ARBA00070925"/>
    </source>
</evidence>
<dbReference type="EMBL" id="CP006812">
    <property type="protein sequence ID" value="AGY81099.1"/>
    <property type="molecule type" value="Genomic_DNA"/>
</dbReference>
<dbReference type="GO" id="GO:0006260">
    <property type="term" value="P:DNA replication"/>
    <property type="evidence" value="ECO:0007669"/>
    <property type="project" value="UniProtKB-KW"/>
</dbReference>
<dbReference type="CDD" id="cd17748">
    <property type="entry name" value="BRCT_DNA_ligase_like"/>
    <property type="match status" value="1"/>
</dbReference>
<evidence type="ECO:0000313" key="10">
    <source>
        <dbReference type="Proteomes" id="UP000017469"/>
    </source>
</evidence>
<accession>U5S7C3</accession>
<evidence type="ECO:0000256" key="3">
    <source>
        <dbReference type="ARBA" id="ARBA00022705"/>
    </source>
</evidence>
<dbReference type="RefSeq" id="WP_023176959.1">
    <property type="nucleotide sequence ID" value="NC_022606.1"/>
</dbReference>
<dbReference type="GO" id="GO:0008408">
    <property type="term" value="F:3'-5' exonuclease activity"/>
    <property type="evidence" value="ECO:0007669"/>
    <property type="project" value="TreeGrafter"/>
</dbReference>
<name>U5S7C3_9LACT</name>
<dbReference type="Proteomes" id="UP000017469">
    <property type="component" value="Chromosome"/>
</dbReference>